<evidence type="ECO:0000256" key="1">
    <source>
        <dbReference type="SAM" id="MobiDB-lite"/>
    </source>
</evidence>
<comment type="caution">
    <text evidence="3">The sequence shown here is derived from an EMBL/GenBank/DDBJ whole genome shotgun (WGS) entry which is preliminary data.</text>
</comment>
<dbReference type="PANTHER" id="PTHR46407:SF21">
    <property type="entry name" value="F-BOX_KELCH-REPEAT PROTEIN SKIP20"/>
    <property type="match status" value="1"/>
</dbReference>
<feature type="compositionally biased region" description="Basic and acidic residues" evidence="1">
    <location>
        <begin position="1"/>
        <end position="10"/>
    </location>
</feature>
<dbReference type="AlphaFoldDB" id="A0AA39WAS5"/>
<feature type="region of interest" description="Disordered" evidence="1">
    <location>
        <begin position="1"/>
        <end position="20"/>
    </location>
</feature>
<dbReference type="Pfam" id="PF00646">
    <property type="entry name" value="F-box"/>
    <property type="match status" value="1"/>
</dbReference>
<gene>
    <name evidence="3" type="ORF">LWI29_026704</name>
</gene>
<dbReference type="InterPro" id="IPR015915">
    <property type="entry name" value="Kelch-typ_b-propeller"/>
</dbReference>
<reference evidence="3" key="2">
    <citation type="submission" date="2023-06" db="EMBL/GenBank/DDBJ databases">
        <authorList>
            <person name="Swenson N.G."/>
            <person name="Wegrzyn J.L."/>
            <person name="Mcevoy S.L."/>
        </authorList>
    </citation>
    <scope>NUCLEOTIDE SEQUENCE</scope>
    <source>
        <strain evidence="3">NS2018</strain>
        <tissue evidence="3">Leaf</tissue>
    </source>
</reference>
<sequence>MEAEKKHQQQQEEQGENKCLIPGLPDDIGMECLIRVPHEFHSNMKSVCLKWQYLISDPSFYHQRLRSNTAEHLVYQIQPTHVMIDDDDVINSSQKKQKHTQHNTPPPLQYGLTIYNATYQTWQRMIPNFEIPIFCQCVTLQSCGNSKLVLLGGWDPKTLEPVSDVYVLDIIKGWRKGASMSVARSFFACAVVGGTKVYVAGGHENQKNALKSAQVYDVDKDEWGVLPEMEEERDECMGMCWDDRFWVVSGYGTETQGRFRSDGECFDPATASWSKFHNLWPFQSLSPKYNTTSTRGGKQCEWLWFLGNEQQQQQQFEHEEERRCSIVQLPNSVIGSVSVTTLGLGDHQCNQKVFLMSGNGSSLKKCNDCESEGAFILERDTSNGNTKWHHVHTPLAFSGFPYSTCHLLI</sequence>
<dbReference type="Gene3D" id="2.120.10.80">
    <property type="entry name" value="Kelch-type beta propeller"/>
    <property type="match status" value="1"/>
</dbReference>
<evidence type="ECO:0000313" key="3">
    <source>
        <dbReference type="EMBL" id="KAK0608171.1"/>
    </source>
</evidence>
<dbReference type="InterPro" id="IPR001810">
    <property type="entry name" value="F-box_dom"/>
</dbReference>
<proteinExistence type="predicted"/>
<protein>
    <recommendedName>
        <fullName evidence="2">F-box domain-containing protein</fullName>
    </recommendedName>
</protein>
<feature type="domain" description="F-box" evidence="2">
    <location>
        <begin position="22"/>
        <end position="62"/>
    </location>
</feature>
<dbReference type="Proteomes" id="UP001168877">
    <property type="component" value="Unassembled WGS sequence"/>
</dbReference>
<dbReference type="GO" id="GO:2000762">
    <property type="term" value="P:regulation of phenylpropanoid metabolic process"/>
    <property type="evidence" value="ECO:0007669"/>
    <property type="project" value="InterPro"/>
</dbReference>
<dbReference type="SUPFAM" id="SSF117281">
    <property type="entry name" value="Kelch motif"/>
    <property type="match status" value="1"/>
</dbReference>
<dbReference type="InterPro" id="IPR044595">
    <property type="entry name" value="KMD1-4"/>
</dbReference>
<evidence type="ECO:0000259" key="2">
    <source>
        <dbReference type="Pfam" id="PF00646"/>
    </source>
</evidence>
<keyword evidence="4" id="KW-1185">Reference proteome</keyword>
<dbReference type="CDD" id="cd22152">
    <property type="entry name" value="F-box_AtAFR-like"/>
    <property type="match status" value="1"/>
</dbReference>
<dbReference type="Pfam" id="PF01344">
    <property type="entry name" value="Kelch_1"/>
    <property type="match status" value="1"/>
</dbReference>
<dbReference type="Gene3D" id="1.20.1280.50">
    <property type="match status" value="1"/>
</dbReference>
<dbReference type="EMBL" id="JAUESC010000001">
    <property type="protein sequence ID" value="KAK0608171.1"/>
    <property type="molecule type" value="Genomic_DNA"/>
</dbReference>
<accession>A0AA39WAS5</accession>
<organism evidence="3 4">
    <name type="scientific">Acer saccharum</name>
    <name type="common">Sugar maple</name>
    <dbReference type="NCBI Taxonomy" id="4024"/>
    <lineage>
        <taxon>Eukaryota</taxon>
        <taxon>Viridiplantae</taxon>
        <taxon>Streptophyta</taxon>
        <taxon>Embryophyta</taxon>
        <taxon>Tracheophyta</taxon>
        <taxon>Spermatophyta</taxon>
        <taxon>Magnoliopsida</taxon>
        <taxon>eudicotyledons</taxon>
        <taxon>Gunneridae</taxon>
        <taxon>Pentapetalae</taxon>
        <taxon>rosids</taxon>
        <taxon>malvids</taxon>
        <taxon>Sapindales</taxon>
        <taxon>Sapindaceae</taxon>
        <taxon>Hippocastanoideae</taxon>
        <taxon>Acereae</taxon>
        <taxon>Acer</taxon>
    </lineage>
</organism>
<name>A0AA39WAS5_ACESA</name>
<dbReference type="InterPro" id="IPR006652">
    <property type="entry name" value="Kelch_1"/>
</dbReference>
<dbReference type="InterPro" id="IPR036047">
    <property type="entry name" value="F-box-like_dom_sf"/>
</dbReference>
<evidence type="ECO:0000313" key="4">
    <source>
        <dbReference type="Proteomes" id="UP001168877"/>
    </source>
</evidence>
<dbReference type="GO" id="GO:0005829">
    <property type="term" value="C:cytosol"/>
    <property type="evidence" value="ECO:0007669"/>
    <property type="project" value="TreeGrafter"/>
</dbReference>
<reference evidence="3" key="1">
    <citation type="journal article" date="2022" name="Plant J.">
        <title>Strategies of tolerance reflected in two North American maple genomes.</title>
        <authorList>
            <person name="McEvoy S.L."/>
            <person name="Sezen U.U."/>
            <person name="Trouern-Trend A."/>
            <person name="McMahon S.M."/>
            <person name="Schaberg P.G."/>
            <person name="Yang J."/>
            <person name="Wegrzyn J.L."/>
            <person name="Swenson N.G."/>
        </authorList>
    </citation>
    <scope>NUCLEOTIDE SEQUENCE</scope>
    <source>
        <strain evidence="3">NS2018</strain>
    </source>
</reference>
<dbReference type="PANTHER" id="PTHR46407">
    <property type="entry name" value="OS02G0208700 PROTEIN"/>
    <property type="match status" value="1"/>
</dbReference>
<dbReference type="GO" id="GO:0080037">
    <property type="term" value="P:negative regulation of cytokinin-activated signaling pathway"/>
    <property type="evidence" value="ECO:0007669"/>
    <property type="project" value="InterPro"/>
</dbReference>
<dbReference type="SMART" id="SM00612">
    <property type="entry name" value="Kelch"/>
    <property type="match status" value="2"/>
</dbReference>
<dbReference type="SUPFAM" id="SSF81383">
    <property type="entry name" value="F-box domain"/>
    <property type="match status" value="1"/>
</dbReference>